<accession>A0A3E0IA63</accession>
<dbReference type="Gene3D" id="3.40.30.120">
    <property type="match status" value="1"/>
</dbReference>
<dbReference type="GO" id="GO:0016709">
    <property type="term" value="F:oxidoreductase activity, acting on paired donors, with incorporation or reduction of molecular oxygen, NAD(P)H as one donor, and incorporation of one atom of oxygen"/>
    <property type="evidence" value="ECO:0007669"/>
    <property type="project" value="UniProtKB-ARBA"/>
</dbReference>
<sequence length="463" mass="50286">MTVLIVGAGPTGLTAACALLQRGVPVRVLDAADGPATTSRALGVQPRGAEVLNRVRALGDLPERGMDIRYVKAIAGGKPVMTLRLDRMRGQGALIGQSEIEKSLRDRLSELGGKVEWGTAVTDVSQDADGVTVRAGEDIHGDWLLGCDGAHSTVRKLAGIDFPGVPLAERFLFADVHLDWSLPRDGVTTWLGTAGMFAAFPLPGNDLWRIQGDFPGTEPVDVLTELRTMLPARTGLRAEFKACDWTSSFTIHRRLAGTYRKGRILLAGDAAHVHSPFSGQGMNTGIGDAENLAWKLAMVINGRAGDGLLDTYEQERRPIAQEVLSGTTALTSFVLGLGFWRRLLRDAVLLPLFNLPLAQRKLFERTSQLATSYRRGPLGPYGDRDPEIAARWTDGRWVLVVPTENDPHVAVAQQHLGEDLLVETGPELKLVRPDGHLAWHGRPSPARLRTWLETALIKIGPMS</sequence>
<evidence type="ECO:0000313" key="5">
    <source>
        <dbReference type="EMBL" id="REH55035.1"/>
    </source>
</evidence>
<dbReference type="Gene3D" id="3.30.70.2450">
    <property type="match status" value="1"/>
</dbReference>
<evidence type="ECO:0000256" key="2">
    <source>
        <dbReference type="ARBA" id="ARBA00022630"/>
    </source>
</evidence>
<dbReference type="InterPro" id="IPR036188">
    <property type="entry name" value="FAD/NAD-bd_sf"/>
</dbReference>
<dbReference type="PRINTS" id="PR00420">
    <property type="entry name" value="RNGMNOXGNASE"/>
</dbReference>
<dbReference type="GO" id="GO:0071949">
    <property type="term" value="F:FAD binding"/>
    <property type="evidence" value="ECO:0007669"/>
    <property type="project" value="InterPro"/>
</dbReference>
<dbReference type="AlphaFoldDB" id="A0A3E0IA63"/>
<evidence type="ECO:0000313" key="6">
    <source>
        <dbReference type="Proteomes" id="UP000256269"/>
    </source>
</evidence>
<proteinExistence type="predicted"/>
<organism evidence="5 6">
    <name type="scientific">Kutzneria buriramensis</name>
    <dbReference type="NCBI Taxonomy" id="1045776"/>
    <lineage>
        <taxon>Bacteria</taxon>
        <taxon>Bacillati</taxon>
        <taxon>Actinomycetota</taxon>
        <taxon>Actinomycetes</taxon>
        <taxon>Pseudonocardiales</taxon>
        <taxon>Pseudonocardiaceae</taxon>
        <taxon>Kutzneria</taxon>
    </lineage>
</organism>
<evidence type="ECO:0000256" key="1">
    <source>
        <dbReference type="ARBA" id="ARBA00001974"/>
    </source>
</evidence>
<dbReference type="SUPFAM" id="SSF51905">
    <property type="entry name" value="FAD/NAD(P)-binding domain"/>
    <property type="match status" value="1"/>
</dbReference>
<comment type="caution">
    <text evidence="5">The sequence shown here is derived from an EMBL/GenBank/DDBJ whole genome shotgun (WGS) entry which is preliminary data.</text>
</comment>
<dbReference type="Pfam" id="PF01494">
    <property type="entry name" value="FAD_binding_3"/>
    <property type="match status" value="1"/>
</dbReference>
<keyword evidence="6" id="KW-1185">Reference proteome</keyword>
<dbReference type="Proteomes" id="UP000256269">
    <property type="component" value="Unassembled WGS sequence"/>
</dbReference>
<dbReference type="PANTHER" id="PTHR43004">
    <property type="entry name" value="TRK SYSTEM POTASSIUM UPTAKE PROTEIN"/>
    <property type="match status" value="1"/>
</dbReference>
<reference evidence="5 6" key="1">
    <citation type="submission" date="2018-08" db="EMBL/GenBank/DDBJ databases">
        <title>Genomic Encyclopedia of Archaeal and Bacterial Type Strains, Phase II (KMG-II): from individual species to whole genera.</title>
        <authorList>
            <person name="Goeker M."/>
        </authorList>
    </citation>
    <scope>NUCLEOTIDE SEQUENCE [LARGE SCALE GENOMIC DNA]</scope>
    <source>
        <strain evidence="5 6">DSM 45791</strain>
    </source>
</reference>
<dbReference type="RefSeq" id="WP_116172028.1">
    <property type="nucleotide sequence ID" value="NZ_CP144375.1"/>
</dbReference>
<gene>
    <name evidence="5" type="ORF">BCF44_10151</name>
</gene>
<name>A0A3E0IA63_9PSEU</name>
<comment type="cofactor">
    <cofactor evidence="1">
        <name>FAD</name>
        <dbReference type="ChEBI" id="CHEBI:57692"/>
    </cofactor>
</comment>
<evidence type="ECO:0000256" key="3">
    <source>
        <dbReference type="ARBA" id="ARBA00022827"/>
    </source>
</evidence>
<evidence type="ECO:0000259" key="4">
    <source>
        <dbReference type="Pfam" id="PF01494"/>
    </source>
</evidence>
<dbReference type="OrthoDB" id="8670884at2"/>
<dbReference type="InterPro" id="IPR002938">
    <property type="entry name" value="FAD-bd"/>
</dbReference>
<protein>
    <submittedName>
        <fullName evidence="5">4,5-epoxidase</fullName>
    </submittedName>
</protein>
<dbReference type="PANTHER" id="PTHR43004:SF19">
    <property type="entry name" value="BINDING MONOOXYGENASE, PUTATIVE (JCVI)-RELATED"/>
    <property type="match status" value="1"/>
</dbReference>
<keyword evidence="2" id="KW-0285">Flavoprotein</keyword>
<feature type="domain" description="FAD-binding" evidence="4">
    <location>
        <begin position="2"/>
        <end position="325"/>
    </location>
</feature>
<dbReference type="Gene3D" id="3.50.50.60">
    <property type="entry name" value="FAD/NAD(P)-binding domain"/>
    <property type="match status" value="1"/>
</dbReference>
<keyword evidence="3" id="KW-0274">FAD</keyword>
<dbReference type="InterPro" id="IPR050641">
    <property type="entry name" value="RIFMO-like"/>
</dbReference>
<dbReference type="EMBL" id="QUNO01000001">
    <property type="protein sequence ID" value="REH55035.1"/>
    <property type="molecule type" value="Genomic_DNA"/>
</dbReference>